<dbReference type="WBParaSite" id="HPLM_0000512501-mRNA-1">
    <property type="protein sequence ID" value="HPLM_0000512501-mRNA-1"/>
    <property type="gene ID" value="HPLM_0000512501"/>
</dbReference>
<feature type="compositionally biased region" description="Basic and acidic residues" evidence="1">
    <location>
        <begin position="204"/>
        <end position="231"/>
    </location>
</feature>
<evidence type="ECO:0000313" key="4">
    <source>
        <dbReference type="WBParaSite" id="HPLM_0000512501-mRNA-1"/>
    </source>
</evidence>
<keyword evidence="3" id="KW-1185">Reference proteome</keyword>
<evidence type="ECO:0000313" key="2">
    <source>
        <dbReference type="EMBL" id="VDO24945.1"/>
    </source>
</evidence>
<name>A0A158QKR7_HAEPC</name>
<accession>A0A158QKR7</accession>
<feature type="region of interest" description="Disordered" evidence="1">
    <location>
        <begin position="200"/>
        <end position="266"/>
    </location>
</feature>
<dbReference type="Proteomes" id="UP000268014">
    <property type="component" value="Unassembled WGS sequence"/>
</dbReference>
<dbReference type="OrthoDB" id="5850083at2759"/>
<sequence length="266" mass="30181">MAGRDEDEVNMEEAIEDFLQEPGVSSDDLAFSFKLISKELKRMDFLLKQIPRIVNEKVREHKVSGRYKEKHAEIVRREVDKICEEVEMLASNCKTTTVIKREIFEVLHIRGIETEEDWEQYICTIEKDGEILSTVCEELNTDALQVVKVAKELKKADAPRYTDVDNGKDSNGECADSKNTACDGERDNLVLQSAPALRIGAPYDNKEDSNVGKVSRSTDVRETRKEDKEITKQGYLEKGSGNPHNHPPRIPERRSSGGPCGEEVRR</sequence>
<feature type="compositionally biased region" description="Basic and acidic residues" evidence="1">
    <location>
        <begin position="160"/>
        <end position="171"/>
    </location>
</feature>
<reference evidence="2 3" key="2">
    <citation type="submission" date="2018-11" db="EMBL/GenBank/DDBJ databases">
        <authorList>
            <consortium name="Pathogen Informatics"/>
        </authorList>
    </citation>
    <scope>NUCLEOTIDE SEQUENCE [LARGE SCALE GENOMIC DNA]</scope>
    <source>
        <strain evidence="2 3">MHpl1</strain>
    </source>
</reference>
<organism evidence="4">
    <name type="scientific">Haemonchus placei</name>
    <name type="common">Barber's pole worm</name>
    <dbReference type="NCBI Taxonomy" id="6290"/>
    <lineage>
        <taxon>Eukaryota</taxon>
        <taxon>Metazoa</taxon>
        <taxon>Ecdysozoa</taxon>
        <taxon>Nematoda</taxon>
        <taxon>Chromadorea</taxon>
        <taxon>Rhabditida</taxon>
        <taxon>Rhabditina</taxon>
        <taxon>Rhabditomorpha</taxon>
        <taxon>Strongyloidea</taxon>
        <taxon>Trichostrongylidae</taxon>
        <taxon>Haemonchus</taxon>
    </lineage>
</organism>
<proteinExistence type="predicted"/>
<gene>
    <name evidence="2" type="ORF">HPLM_LOCUS5117</name>
</gene>
<evidence type="ECO:0000256" key="1">
    <source>
        <dbReference type="SAM" id="MobiDB-lite"/>
    </source>
</evidence>
<reference evidence="4" key="1">
    <citation type="submission" date="2016-04" db="UniProtKB">
        <authorList>
            <consortium name="WormBaseParasite"/>
        </authorList>
    </citation>
    <scope>IDENTIFICATION</scope>
</reference>
<dbReference type="AlphaFoldDB" id="A0A158QKR7"/>
<dbReference type="EMBL" id="UZAF01016292">
    <property type="protein sequence ID" value="VDO24945.1"/>
    <property type="molecule type" value="Genomic_DNA"/>
</dbReference>
<protein>
    <submittedName>
        <fullName evidence="2 4">Uncharacterized protein</fullName>
    </submittedName>
</protein>
<evidence type="ECO:0000313" key="3">
    <source>
        <dbReference type="Proteomes" id="UP000268014"/>
    </source>
</evidence>
<feature type="region of interest" description="Disordered" evidence="1">
    <location>
        <begin position="160"/>
        <end position="179"/>
    </location>
</feature>